<evidence type="ECO:0000313" key="11">
    <source>
        <dbReference type="Proteomes" id="UP000601223"/>
    </source>
</evidence>
<protein>
    <recommendedName>
        <fullName evidence="2 8">Tryptophan--tRNA ligase</fullName>
        <ecNumber evidence="2 8">6.1.1.2</ecNumber>
    </recommendedName>
</protein>
<dbReference type="InterPro" id="IPR014729">
    <property type="entry name" value="Rossmann-like_a/b/a_fold"/>
</dbReference>
<proteinExistence type="inferred from homology"/>
<dbReference type="Gene3D" id="3.40.50.620">
    <property type="entry name" value="HUPs"/>
    <property type="match status" value="1"/>
</dbReference>
<keyword evidence="6 9" id="KW-0648">Protein biosynthesis</keyword>
<dbReference type="PANTHER" id="PTHR43766">
    <property type="entry name" value="TRYPTOPHAN--TRNA LIGASE, MITOCHONDRIAL"/>
    <property type="match status" value="1"/>
</dbReference>
<organism evidence="10 11">
    <name type="scientific">Catellatospora bangladeshensis</name>
    <dbReference type="NCBI Taxonomy" id="310355"/>
    <lineage>
        <taxon>Bacteria</taxon>
        <taxon>Bacillati</taxon>
        <taxon>Actinomycetota</taxon>
        <taxon>Actinomycetes</taxon>
        <taxon>Micromonosporales</taxon>
        <taxon>Micromonosporaceae</taxon>
        <taxon>Catellatospora</taxon>
    </lineage>
</organism>
<dbReference type="SUPFAM" id="SSF52374">
    <property type="entry name" value="Nucleotidylyl transferase"/>
    <property type="match status" value="1"/>
</dbReference>
<evidence type="ECO:0000256" key="6">
    <source>
        <dbReference type="ARBA" id="ARBA00022917"/>
    </source>
</evidence>
<dbReference type="RefSeq" id="WP_203755651.1">
    <property type="nucleotide sequence ID" value="NZ_BONF01000048.1"/>
</dbReference>
<dbReference type="GO" id="GO:0005524">
    <property type="term" value="F:ATP binding"/>
    <property type="evidence" value="ECO:0007669"/>
    <property type="project" value="UniProtKB-KW"/>
</dbReference>
<dbReference type="CDD" id="cd00806">
    <property type="entry name" value="TrpRS_core"/>
    <property type="match status" value="1"/>
</dbReference>
<evidence type="ECO:0000256" key="1">
    <source>
        <dbReference type="ARBA" id="ARBA00005594"/>
    </source>
</evidence>
<reference evidence="10 11" key="1">
    <citation type="submission" date="2021-01" db="EMBL/GenBank/DDBJ databases">
        <title>Whole genome shotgun sequence of Catellatospora bangladeshensis NBRC 107357.</title>
        <authorList>
            <person name="Komaki H."/>
            <person name="Tamura T."/>
        </authorList>
    </citation>
    <scope>NUCLEOTIDE SEQUENCE [LARGE SCALE GENOMIC DNA]</scope>
    <source>
        <strain evidence="10 11">NBRC 107357</strain>
    </source>
</reference>
<dbReference type="GO" id="GO:0004830">
    <property type="term" value="F:tryptophan-tRNA ligase activity"/>
    <property type="evidence" value="ECO:0007669"/>
    <property type="project" value="UniProtKB-UniRule"/>
</dbReference>
<accession>A0A8J3NLZ1</accession>
<dbReference type="Pfam" id="PF00579">
    <property type="entry name" value="tRNA-synt_1b"/>
    <property type="match status" value="1"/>
</dbReference>
<dbReference type="EMBL" id="BONF01000048">
    <property type="protein sequence ID" value="GIF85557.1"/>
    <property type="molecule type" value="Genomic_DNA"/>
</dbReference>
<keyword evidence="11" id="KW-1185">Reference proteome</keyword>
<evidence type="ECO:0000313" key="10">
    <source>
        <dbReference type="EMBL" id="GIF85557.1"/>
    </source>
</evidence>
<dbReference type="EC" id="6.1.1.2" evidence="2 8"/>
<dbReference type="Gene3D" id="1.10.240.10">
    <property type="entry name" value="Tyrosyl-Transfer RNA Synthetase"/>
    <property type="match status" value="1"/>
</dbReference>
<evidence type="ECO:0000256" key="5">
    <source>
        <dbReference type="ARBA" id="ARBA00022840"/>
    </source>
</evidence>
<evidence type="ECO:0000256" key="2">
    <source>
        <dbReference type="ARBA" id="ARBA00013161"/>
    </source>
</evidence>
<dbReference type="InterPro" id="IPR002306">
    <property type="entry name" value="Trp-tRNA-ligase"/>
</dbReference>
<dbReference type="GO" id="GO:0006436">
    <property type="term" value="P:tryptophanyl-tRNA aminoacylation"/>
    <property type="evidence" value="ECO:0007669"/>
    <property type="project" value="UniProtKB-UniRule"/>
</dbReference>
<gene>
    <name evidence="10" type="primary">trpS1</name>
    <name evidence="10" type="ORF">Cba03nite_69060</name>
</gene>
<comment type="similarity">
    <text evidence="1 9">Belongs to the class-I aminoacyl-tRNA synthetase family.</text>
</comment>
<evidence type="ECO:0000256" key="3">
    <source>
        <dbReference type="ARBA" id="ARBA00022598"/>
    </source>
</evidence>
<dbReference type="NCBIfam" id="TIGR00233">
    <property type="entry name" value="trpS"/>
    <property type="match status" value="1"/>
</dbReference>
<keyword evidence="4 9" id="KW-0547">Nucleotide-binding</keyword>
<evidence type="ECO:0000256" key="8">
    <source>
        <dbReference type="NCBIfam" id="TIGR00233"/>
    </source>
</evidence>
<name>A0A8J3NLZ1_9ACTN</name>
<evidence type="ECO:0000256" key="7">
    <source>
        <dbReference type="ARBA" id="ARBA00023146"/>
    </source>
</evidence>
<keyword evidence="7 9" id="KW-0030">Aminoacyl-tRNA synthetase</keyword>
<dbReference type="AlphaFoldDB" id="A0A8J3NLZ1"/>
<dbReference type="PANTHER" id="PTHR43766:SF1">
    <property type="entry name" value="TRYPTOPHAN--TRNA LIGASE, MITOCHONDRIAL"/>
    <property type="match status" value="1"/>
</dbReference>
<evidence type="ECO:0000256" key="9">
    <source>
        <dbReference type="RuleBase" id="RU363036"/>
    </source>
</evidence>
<dbReference type="GO" id="GO:0005829">
    <property type="term" value="C:cytosol"/>
    <property type="evidence" value="ECO:0007669"/>
    <property type="project" value="TreeGrafter"/>
</dbReference>
<dbReference type="PRINTS" id="PR01039">
    <property type="entry name" value="TRNASYNTHTRP"/>
</dbReference>
<sequence>MTITPTRTRARRLSGCKPTGHLQLGNLFGMIRPLVAGQDDSETVTMVADLHSFTVEHDPAAVRGLTLEQAAVLLAAGVDPERTVLYVQSHLAEHAQLHYLLECATGYGEAQRMVAFKEKAARAEQVRLSLLTYPVLMAADILLHDTEEVPVGDDQLQHVELARAVANRFNGRYGPTFTVPRAVPAPVAARVMDLAEPTAKMGKTNVVSTGVISILDDPGTVRRKIMRAVTDSVNVVRHDREHQPGVTNLLEIYRACTGQAGRFDSYGQLKRETAEAVVDVLAPLQERYEALRRRPEAVERVLREGAERVRPRAAATLRRAGEAIGLVSA</sequence>
<evidence type="ECO:0000256" key="4">
    <source>
        <dbReference type="ARBA" id="ARBA00022741"/>
    </source>
</evidence>
<dbReference type="InterPro" id="IPR002305">
    <property type="entry name" value="aa-tRNA-synth_Ic"/>
</dbReference>
<keyword evidence="3 9" id="KW-0436">Ligase</keyword>
<dbReference type="InterPro" id="IPR050203">
    <property type="entry name" value="Trp-tRNA_synthetase"/>
</dbReference>
<keyword evidence="5 9" id="KW-0067">ATP-binding</keyword>
<dbReference type="Proteomes" id="UP000601223">
    <property type="component" value="Unassembled WGS sequence"/>
</dbReference>
<comment type="caution">
    <text evidence="10">The sequence shown here is derived from an EMBL/GenBank/DDBJ whole genome shotgun (WGS) entry which is preliminary data.</text>
</comment>